<dbReference type="GO" id="GO:0009099">
    <property type="term" value="P:L-valine biosynthetic process"/>
    <property type="evidence" value="ECO:0007669"/>
    <property type="project" value="TreeGrafter"/>
</dbReference>
<dbReference type="GO" id="GO:0050660">
    <property type="term" value="F:flavin adenine dinucleotide binding"/>
    <property type="evidence" value="ECO:0007669"/>
    <property type="project" value="TreeGrafter"/>
</dbReference>
<dbReference type="InterPro" id="IPR000399">
    <property type="entry name" value="TPP-bd_CS"/>
</dbReference>
<dbReference type="GO" id="GO:0030976">
    <property type="term" value="F:thiamine pyrophosphate binding"/>
    <property type="evidence" value="ECO:0007669"/>
    <property type="project" value="InterPro"/>
</dbReference>
<evidence type="ECO:0000256" key="3">
    <source>
        <dbReference type="ARBA" id="ARBA00007812"/>
    </source>
</evidence>
<dbReference type="FunFam" id="3.40.50.970:FF:000007">
    <property type="entry name" value="Acetolactate synthase"/>
    <property type="match status" value="1"/>
</dbReference>
<comment type="caution">
    <text evidence="10">The sequence shown here is derived from an EMBL/GenBank/DDBJ whole genome shotgun (WGS) entry which is preliminary data.</text>
</comment>
<evidence type="ECO:0000256" key="6">
    <source>
        <dbReference type="RuleBase" id="RU362132"/>
    </source>
</evidence>
<comment type="cofactor">
    <cofactor evidence="2">
        <name>thiamine diphosphate</name>
        <dbReference type="ChEBI" id="CHEBI:58937"/>
    </cofactor>
</comment>
<protein>
    <submittedName>
        <fullName evidence="10">Thiamine pyrophosphate-binding protein</fullName>
    </submittedName>
</protein>
<evidence type="ECO:0000256" key="5">
    <source>
        <dbReference type="ARBA" id="ARBA00023052"/>
    </source>
</evidence>
<dbReference type="Pfam" id="PF02775">
    <property type="entry name" value="TPP_enzyme_C"/>
    <property type="match status" value="1"/>
</dbReference>
<feature type="domain" description="Thiamine pyrophosphate enzyme central" evidence="7">
    <location>
        <begin position="190"/>
        <end position="318"/>
    </location>
</feature>
<sequence length="539" mass="59096">MTGNEILARCLKDHRVEVIFFLMGGPMIDCENACLRQEIRMIDARHEQAAAMMAIAYSRLRRQPSVCMACSGPGATNLVTGIANAFVDSAPIVAIGGASPVSQWGMGAFQETDQVALFRPITRWADRCYDARRIPELVETAFRHAFGSRPGPVYLDMPGDVLYRDVPEDQVRWTPAAAERRRPPGEPHLVERALDLIARSQRPVLVSGSGVLWAQAEEELRALVERAGLPFYATPQGRGAIPEDHPLSFLGTRGAGWREADLIVLIGTRQNYVIGYARPPRWNADAKLIQIDIDPAEIGRNRHADVGIVGDAKAVLAQFLDAGDGDFHAERRKGWISYLAGQDEARRAEQERRMSTDGRPIHPLRLCKELRDFLPRDAVLCVDGQEILNYARGAIPFYAPHSLNSGPYGCMGVGLPFGLGAKVAMPEKLVVVLHGDGSFGLNAMEMDTALRHHLPVLCVISNNGGWTATDRFKVGRELGFTRYDLMFGAIGCHAEYVEEPGLIRPALERAAASGNPAVVNVVTDPAARAQTVRFADYST</sequence>
<evidence type="ECO:0000313" key="11">
    <source>
        <dbReference type="Proteomes" id="UP000320048"/>
    </source>
</evidence>
<reference evidence="10 11" key="1">
    <citation type="journal article" date="2019" name="Nat. Microbiol.">
        <title>Mediterranean grassland soil C-N compound turnover is dependent on rainfall and depth, and is mediated by genomically divergent microorganisms.</title>
        <authorList>
            <person name="Diamond S."/>
            <person name="Andeer P.F."/>
            <person name="Li Z."/>
            <person name="Crits-Christoph A."/>
            <person name="Burstein D."/>
            <person name="Anantharaman K."/>
            <person name="Lane K.R."/>
            <person name="Thomas B.C."/>
            <person name="Pan C."/>
            <person name="Northen T.R."/>
            <person name="Banfield J.F."/>
        </authorList>
    </citation>
    <scope>NUCLEOTIDE SEQUENCE [LARGE SCALE GENOMIC DNA]</scope>
    <source>
        <strain evidence="10">NP_7</strain>
    </source>
</reference>
<dbReference type="AlphaFoldDB" id="A0A537J8Y5"/>
<evidence type="ECO:0000259" key="8">
    <source>
        <dbReference type="Pfam" id="PF02775"/>
    </source>
</evidence>
<dbReference type="SUPFAM" id="SSF52467">
    <property type="entry name" value="DHS-like NAD/FAD-binding domain"/>
    <property type="match status" value="1"/>
</dbReference>
<dbReference type="Gene3D" id="3.40.50.970">
    <property type="match status" value="2"/>
</dbReference>
<dbReference type="InterPro" id="IPR029035">
    <property type="entry name" value="DHS-like_NAD/FAD-binding_dom"/>
</dbReference>
<dbReference type="InterPro" id="IPR045229">
    <property type="entry name" value="TPP_enz"/>
</dbReference>
<dbReference type="InterPro" id="IPR012000">
    <property type="entry name" value="Thiamin_PyroP_enz_cen_dom"/>
</dbReference>
<proteinExistence type="inferred from homology"/>
<dbReference type="GO" id="GO:0005948">
    <property type="term" value="C:acetolactate synthase complex"/>
    <property type="evidence" value="ECO:0007669"/>
    <property type="project" value="TreeGrafter"/>
</dbReference>
<evidence type="ECO:0000256" key="4">
    <source>
        <dbReference type="ARBA" id="ARBA00022723"/>
    </source>
</evidence>
<dbReference type="Gene3D" id="3.40.50.1220">
    <property type="entry name" value="TPP-binding domain"/>
    <property type="match status" value="1"/>
</dbReference>
<organism evidence="10 11">
    <name type="scientific">Candidatus Segetimicrobium genomatis</name>
    <dbReference type="NCBI Taxonomy" id="2569760"/>
    <lineage>
        <taxon>Bacteria</taxon>
        <taxon>Bacillati</taxon>
        <taxon>Candidatus Sysuimicrobiota</taxon>
        <taxon>Candidatus Sysuimicrobiia</taxon>
        <taxon>Candidatus Sysuimicrobiales</taxon>
        <taxon>Candidatus Segetimicrobiaceae</taxon>
        <taxon>Candidatus Segetimicrobium</taxon>
    </lineage>
</organism>
<keyword evidence="5 6" id="KW-0786">Thiamine pyrophosphate</keyword>
<comment type="similarity">
    <text evidence="3 6">Belongs to the TPP enzyme family.</text>
</comment>
<dbReference type="CDD" id="cd07035">
    <property type="entry name" value="TPP_PYR_POX_like"/>
    <property type="match status" value="1"/>
</dbReference>
<comment type="cofactor">
    <cofactor evidence="1">
        <name>Mg(2+)</name>
        <dbReference type="ChEBI" id="CHEBI:18420"/>
    </cofactor>
</comment>
<evidence type="ECO:0000256" key="1">
    <source>
        <dbReference type="ARBA" id="ARBA00001946"/>
    </source>
</evidence>
<dbReference type="EMBL" id="VBAO01000277">
    <property type="protein sequence ID" value="TMI79546.1"/>
    <property type="molecule type" value="Genomic_DNA"/>
</dbReference>
<dbReference type="PROSITE" id="PS00187">
    <property type="entry name" value="TPP_ENZYMES"/>
    <property type="match status" value="1"/>
</dbReference>
<evidence type="ECO:0000313" key="10">
    <source>
        <dbReference type="EMBL" id="TMI79546.1"/>
    </source>
</evidence>
<dbReference type="Proteomes" id="UP000320048">
    <property type="component" value="Unassembled WGS sequence"/>
</dbReference>
<dbReference type="PANTHER" id="PTHR18968">
    <property type="entry name" value="THIAMINE PYROPHOSPHATE ENZYMES"/>
    <property type="match status" value="1"/>
</dbReference>
<dbReference type="PANTHER" id="PTHR18968:SF166">
    <property type="entry name" value="2-HYDROXYACYL-COA LYASE 2"/>
    <property type="match status" value="1"/>
</dbReference>
<evidence type="ECO:0000259" key="7">
    <source>
        <dbReference type="Pfam" id="PF00205"/>
    </source>
</evidence>
<dbReference type="CDD" id="cd02004">
    <property type="entry name" value="TPP_BZL_OCoD_HPCL"/>
    <property type="match status" value="1"/>
</dbReference>
<dbReference type="GO" id="GO:0009097">
    <property type="term" value="P:isoleucine biosynthetic process"/>
    <property type="evidence" value="ECO:0007669"/>
    <property type="project" value="TreeGrafter"/>
</dbReference>
<dbReference type="InterPro" id="IPR029061">
    <property type="entry name" value="THDP-binding"/>
</dbReference>
<feature type="domain" description="Thiamine pyrophosphate enzyme N-terminal TPP-binding" evidence="9">
    <location>
        <begin position="1"/>
        <end position="117"/>
    </location>
</feature>
<keyword evidence="4" id="KW-0479">Metal-binding</keyword>
<feature type="domain" description="Thiamine pyrophosphate enzyme TPP-binding" evidence="8">
    <location>
        <begin position="398"/>
        <end position="521"/>
    </location>
</feature>
<dbReference type="SUPFAM" id="SSF52518">
    <property type="entry name" value="Thiamin diphosphate-binding fold (THDP-binding)"/>
    <property type="match status" value="2"/>
</dbReference>
<accession>A0A537J8Y5</accession>
<dbReference type="InterPro" id="IPR012001">
    <property type="entry name" value="Thiamin_PyroP_enz_TPP-bd_dom"/>
</dbReference>
<gene>
    <name evidence="10" type="ORF">E6H04_10400</name>
</gene>
<dbReference type="Pfam" id="PF00205">
    <property type="entry name" value="TPP_enzyme_M"/>
    <property type="match status" value="1"/>
</dbReference>
<evidence type="ECO:0000256" key="2">
    <source>
        <dbReference type="ARBA" id="ARBA00001964"/>
    </source>
</evidence>
<dbReference type="Pfam" id="PF02776">
    <property type="entry name" value="TPP_enzyme_N"/>
    <property type="match status" value="1"/>
</dbReference>
<dbReference type="GO" id="GO:0000287">
    <property type="term" value="F:magnesium ion binding"/>
    <property type="evidence" value="ECO:0007669"/>
    <property type="project" value="InterPro"/>
</dbReference>
<dbReference type="InterPro" id="IPR011766">
    <property type="entry name" value="TPP_enzyme_TPP-bd"/>
</dbReference>
<dbReference type="GO" id="GO:0003984">
    <property type="term" value="F:acetolactate synthase activity"/>
    <property type="evidence" value="ECO:0007669"/>
    <property type="project" value="TreeGrafter"/>
</dbReference>
<name>A0A537J8Y5_9BACT</name>
<evidence type="ECO:0000259" key="9">
    <source>
        <dbReference type="Pfam" id="PF02776"/>
    </source>
</evidence>